<gene>
    <name evidence="2" type="ORF">TRAPUB_10863</name>
</gene>
<comment type="caution">
    <text evidence="2">The sequence shown here is derived from an EMBL/GenBank/DDBJ whole genome shotgun (WGS) entry which is preliminary data.</text>
</comment>
<dbReference type="PANTHER" id="PTHR37287">
    <property type="entry name" value="INO EIGHTY SUBUNIT 1"/>
    <property type="match status" value="1"/>
</dbReference>
<sequence>MQVSNDSSFRALSQAIARTHFEPRATADFLDMFTPVPISSESRARAFLWLCYHYHEAPSDNPYDDRQASGNDERAPRLVNLTPHAAERENVDTQEEHQRGLDMTDIRRRFLETKARGEDFGSHQEAEYPVHQRNSFGGRGKGKGRVPAETLKTRETSPADSQYSVPYSLNVREEDMLEGTRPFDFRDTTSPSLK</sequence>
<dbReference type="AlphaFoldDB" id="A0A1M2VYM6"/>
<feature type="compositionally biased region" description="Basic and acidic residues" evidence="1">
    <location>
        <begin position="117"/>
        <end position="130"/>
    </location>
</feature>
<dbReference type="OrthoDB" id="5413003at2759"/>
<name>A0A1M2VYM6_TRAPU</name>
<keyword evidence="3" id="KW-1185">Reference proteome</keyword>
<reference evidence="2 3" key="1">
    <citation type="submission" date="2016-10" db="EMBL/GenBank/DDBJ databases">
        <title>Genome sequence of the basidiomycete white-rot fungus Trametes pubescens.</title>
        <authorList>
            <person name="Makela M.R."/>
            <person name="Granchi Z."/>
            <person name="Peng M."/>
            <person name="De Vries R.P."/>
            <person name="Grigoriev I."/>
            <person name="Riley R."/>
            <person name="Hilden K."/>
        </authorList>
    </citation>
    <scope>NUCLEOTIDE SEQUENCE [LARGE SCALE GENOMIC DNA]</scope>
    <source>
        <strain evidence="2 3">FBCC735</strain>
    </source>
</reference>
<dbReference type="PANTHER" id="PTHR37287:SF1">
    <property type="entry name" value="INO EIGHTY SUBUNIT 1"/>
    <property type="match status" value="1"/>
</dbReference>
<evidence type="ECO:0000313" key="2">
    <source>
        <dbReference type="EMBL" id="OJT12622.1"/>
    </source>
</evidence>
<dbReference type="Proteomes" id="UP000184267">
    <property type="component" value="Unassembled WGS sequence"/>
</dbReference>
<feature type="compositionally biased region" description="Polar residues" evidence="1">
    <location>
        <begin position="158"/>
        <end position="167"/>
    </location>
</feature>
<dbReference type="GO" id="GO:0031011">
    <property type="term" value="C:Ino80 complex"/>
    <property type="evidence" value="ECO:0007669"/>
    <property type="project" value="InterPro"/>
</dbReference>
<dbReference type="InterPro" id="IPR038014">
    <property type="entry name" value="Ies1"/>
</dbReference>
<proteinExistence type="predicted"/>
<evidence type="ECO:0000313" key="3">
    <source>
        <dbReference type="Proteomes" id="UP000184267"/>
    </source>
</evidence>
<accession>A0A1M2VYM6</accession>
<protein>
    <submittedName>
        <fullName evidence="2">Uncharacterized protein</fullName>
    </submittedName>
</protein>
<dbReference type="EMBL" id="MNAD01000475">
    <property type="protein sequence ID" value="OJT12622.1"/>
    <property type="molecule type" value="Genomic_DNA"/>
</dbReference>
<feature type="region of interest" description="Disordered" evidence="1">
    <location>
        <begin position="117"/>
        <end position="194"/>
    </location>
</feature>
<evidence type="ECO:0000256" key="1">
    <source>
        <dbReference type="SAM" id="MobiDB-lite"/>
    </source>
</evidence>
<organism evidence="2 3">
    <name type="scientific">Trametes pubescens</name>
    <name type="common">White-rot fungus</name>
    <dbReference type="NCBI Taxonomy" id="154538"/>
    <lineage>
        <taxon>Eukaryota</taxon>
        <taxon>Fungi</taxon>
        <taxon>Dikarya</taxon>
        <taxon>Basidiomycota</taxon>
        <taxon>Agaricomycotina</taxon>
        <taxon>Agaricomycetes</taxon>
        <taxon>Polyporales</taxon>
        <taxon>Polyporaceae</taxon>
        <taxon>Trametes</taxon>
    </lineage>
</organism>
<dbReference type="STRING" id="154538.A0A1M2VYM6"/>